<keyword evidence="4" id="KW-1185">Reference proteome</keyword>
<comment type="caution">
    <text evidence="3">The sequence shown here is derived from an EMBL/GenBank/DDBJ whole genome shotgun (WGS) entry which is preliminary data.</text>
</comment>
<dbReference type="InterPro" id="IPR008928">
    <property type="entry name" value="6-hairpin_glycosidase_sf"/>
</dbReference>
<dbReference type="SUPFAM" id="SSF48208">
    <property type="entry name" value="Six-hairpin glycosidases"/>
    <property type="match status" value="1"/>
</dbReference>
<dbReference type="Gene3D" id="1.20.1610.10">
    <property type="entry name" value="alpha-1,2-mannosidases domains"/>
    <property type="match status" value="1"/>
</dbReference>
<protein>
    <submittedName>
        <fullName evidence="3">Alpha-1,2-mannosidase</fullName>
    </submittedName>
</protein>
<dbReference type="GO" id="GO:0030246">
    <property type="term" value="F:carbohydrate binding"/>
    <property type="evidence" value="ECO:0007669"/>
    <property type="project" value="InterPro"/>
</dbReference>
<evidence type="ECO:0000313" key="4">
    <source>
        <dbReference type="Proteomes" id="UP000051804"/>
    </source>
</evidence>
<organism evidence="3 4">
    <name type="scientific">Lacticaseibacillus nasuensis JCM 17158</name>
    <dbReference type="NCBI Taxonomy" id="1291734"/>
    <lineage>
        <taxon>Bacteria</taxon>
        <taxon>Bacillati</taxon>
        <taxon>Bacillota</taxon>
        <taxon>Bacilli</taxon>
        <taxon>Lactobacillales</taxon>
        <taxon>Lactobacillaceae</taxon>
        <taxon>Lacticaseibacillus</taxon>
    </lineage>
</organism>
<dbReference type="EMBL" id="AZDJ01000003">
    <property type="protein sequence ID" value="KRK73984.1"/>
    <property type="molecule type" value="Genomic_DNA"/>
</dbReference>
<dbReference type="NCBIfam" id="TIGR01180">
    <property type="entry name" value="aman2_put"/>
    <property type="match status" value="1"/>
</dbReference>
<dbReference type="Gene3D" id="1.20.1050.60">
    <property type="entry name" value="alpha-1,2-mannosidase"/>
    <property type="match status" value="1"/>
</dbReference>
<evidence type="ECO:0000313" key="3">
    <source>
        <dbReference type="EMBL" id="KRK73984.1"/>
    </source>
</evidence>
<dbReference type="InterPro" id="IPR005887">
    <property type="entry name" value="GH92_a_mannosidase_put"/>
</dbReference>
<dbReference type="AlphaFoldDB" id="A0A0R1JRL8"/>
<dbReference type="PANTHER" id="PTHR12143">
    <property type="entry name" value="PEPTIDE N-GLYCANASE PNGASE -RELATED"/>
    <property type="match status" value="1"/>
</dbReference>
<dbReference type="InterPro" id="IPR014718">
    <property type="entry name" value="GH-type_carb-bd"/>
</dbReference>
<dbReference type="STRING" id="1291734.FD02_GL001818"/>
<dbReference type="RefSeq" id="WP_056950195.1">
    <property type="nucleotide sequence ID" value="NZ_AZDJ01000003.1"/>
</dbReference>
<name>A0A0R1JRL8_9LACO</name>
<dbReference type="Gene3D" id="2.70.98.10">
    <property type="match status" value="1"/>
</dbReference>
<dbReference type="OrthoDB" id="9804511at2"/>
<feature type="domain" description="Glycosyl hydrolase family 92" evidence="1">
    <location>
        <begin position="215"/>
        <end position="684"/>
    </location>
</feature>
<dbReference type="Proteomes" id="UP000051804">
    <property type="component" value="Unassembled WGS sequence"/>
</dbReference>
<sequence length="691" mass="76473">MQTSDIDTRIGTANTGSFSHGNTLPLTGVPFGMNYLSVQSVNEDTAWWFDPTEPQFTGIRLTHQPSPWINDFQHLQFLALTQAIAPNFEGDYRPQEATFAPDYLRLVEQTQGVTYEATNSTTGGALRFTASNHLTLRLTMPKRVTLVETTTHTLTLALQNFSACIDPDFTMWCTLRLPDTAEPATARLVDGQLDVALNTNQATVWFATSFISAAQAAVNLNRLPASFEELRAADAAAWQAKFDLIAITDHHPQRVATFYHNLYRALLFPMQFYETTETGETVHYDTTSRTVRPGKLFTNNGFWDTYKTAYPFYSLLLPTEYHNFLEGFLNSYRETGFLPRWLSPDERGMMPGTMVDAVIADAAVKQIGSELMPEFLTAMIHGAETVSDDVRYGREGLADYLKLGYVPAEIDESVNKTLDYAYSDWLISVVAGTLNDTATQAKYATRSQNYRKLFDPAVGLMHPRLRNGEFTPNFDPLDWGSGYTEGSAWQNSFAVYQDLPGLIELTGGSAAFTAQLHRLVNQPSTYHVGTYRGVIHEMREMAALDFGQLAISNQPSFHLPYLFAVAGDAAGTQLTVKQLLLTAFNAGPTGYPGDEDNGSMSSWYLWSSLGLYPVTPGSGEYVLGIPFFDAVTIHLPNDKTLTITTANNHNHMQFVGLRTFNGADLGTSISHDALASGGTLASRLQLLPNPR</sequence>
<dbReference type="InterPro" id="IPR050883">
    <property type="entry name" value="PNGase"/>
</dbReference>
<dbReference type="GO" id="GO:0005829">
    <property type="term" value="C:cytosol"/>
    <property type="evidence" value="ECO:0007669"/>
    <property type="project" value="TreeGrafter"/>
</dbReference>
<accession>A0A0R1JRL8</accession>
<dbReference type="InterPro" id="IPR012939">
    <property type="entry name" value="Glyco_hydro_92"/>
</dbReference>
<dbReference type="InterPro" id="IPR041371">
    <property type="entry name" value="GH92_N"/>
</dbReference>
<dbReference type="PATRIC" id="fig|1291734.4.peg.1867"/>
<dbReference type="GO" id="GO:0000224">
    <property type="term" value="F:peptide-N4-(N-acetyl-beta-glucosaminyl)asparagine amidase activity"/>
    <property type="evidence" value="ECO:0007669"/>
    <property type="project" value="TreeGrafter"/>
</dbReference>
<evidence type="ECO:0000259" key="1">
    <source>
        <dbReference type="Pfam" id="PF07971"/>
    </source>
</evidence>
<dbReference type="Pfam" id="PF17678">
    <property type="entry name" value="Glyco_hydro_92N"/>
    <property type="match status" value="1"/>
</dbReference>
<dbReference type="Gene3D" id="3.30.2080.10">
    <property type="entry name" value="GH92 mannosidase domain"/>
    <property type="match status" value="1"/>
</dbReference>
<reference evidence="3 4" key="1">
    <citation type="journal article" date="2015" name="Genome Announc.">
        <title>Expanding the biotechnology potential of lactobacilli through comparative genomics of 213 strains and associated genera.</title>
        <authorList>
            <person name="Sun Z."/>
            <person name="Harris H.M."/>
            <person name="McCann A."/>
            <person name="Guo C."/>
            <person name="Argimon S."/>
            <person name="Zhang W."/>
            <person name="Yang X."/>
            <person name="Jeffery I.B."/>
            <person name="Cooney J.C."/>
            <person name="Kagawa T.F."/>
            <person name="Liu W."/>
            <person name="Song Y."/>
            <person name="Salvetti E."/>
            <person name="Wrobel A."/>
            <person name="Rasinkangas P."/>
            <person name="Parkhill J."/>
            <person name="Rea M.C."/>
            <person name="O'Sullivan O."/>
            <person name="Ritari J."/>
            <person name="Douillard F.P."/>
            <person name="Paul Ross R."/>
            <person name="Yang R."/>
            <person name="Briner A.E."/>
            <person name="Felis G.E."/>
            <person name="de Vos W.M."/>
            <person name="Barrangou R."/>
            <person name="Klaenhammer T.R."/>
            <person name="Caufield P.W."/>
            <person name="Cui Y."/>
            <person name="Zhang H."/>
            <person name="O'Toole P.W."/>
        </authorList>
    </citation>
    <scope>NUCLEOTIDE SEQUENCE [LARGE SCALE GENOMIC DNA]</scope>
    <source>
        <strain evidence="3 4">JCM 17158</strain>
    </source>
</reference>
<dbReference type="GO" id="GO:0005975">
    <property type="term" value="P:carbohydrate metabolic process"/>
    <property type="evidence" value="ECO:0007669"/>
    <property type="project" value="InterPro"/>
</dbReference>
<proteinExistence type="predicted"/>
<dbReference type="PANTHER" id="PTHR12143:SF43">
    <property type="entry name" value="PUTATIVE-RELATED"/>
    <property type="match status" value="1"/>
</dbReference>
<dbReference type="Pfam" id="PF07971">
    <property type="entry name" value="Glyco_hydro_92"/>
    <property type="match status" value="1"/>
</dbReference>
<feature type="domain" description="Glycosyl hydrolase family 92 N-terminal" evidence="2">
    <location>
        <begin position="6"/>
        <end position="133"/>
    </location>
</feature>
<gene>
    <name evidence="3" type="ORF">FD02_GL001818</name>
</gene>
<dbReference type="GO" id="GO:0006516">
    <property type="term" value="P:glycoprotein catabolic process"/>
    <property type="evidence" value="ECO:0007669"/>
    <property type="project" value="TreeGrafter"/>
</dbReference>
<evidence type="ECO:0000259" key="2">
    <source>
        <dbReference type="Pfam" id="PF17678"/>
    </source>
</evidence>